<dbReference type="GO" id="GO:0034368">
    <property type="term" value="P:protein-lipid complex remodeling"/>
    <property type="evidence" value="ECO:0007669"/>
    <property type="project" value="EnsemblFungi"/>
</dbReference>
<dbReference type="Proteomes" id="UP000005666">
    <property type="component" value="Chromosome 16"/>
</dbReference>
<keyword evidence="6 10" id="KW-0256">Endoplasmic reticulum</keyword>
<dbReference type="SUPFAM" id="SSF53474">
    <property type="entry name" value="alpha/beta-Hydrolases"/>
    <property type="match status" value="1"/>
</dbReference>
<dbReference type="OMA" id="WVRNLAV"/>
<evidence type="ECO:0000313" key="13">
    <source>
        <dbReference type="EMBL" id="CCE66185.1"/>
    </source>
</evidence>
<feature type="domain" description="GPI inositol-deacylase PGAP1-like alpha/beta" evidence="11">
    <location>
        <begin position="121"/>
        <end position="356"/>
    </location>
</feature>
<keyword evidence="7 10" id="KW-0653">Protein transport</keyword>
<dbReference type="Pfam" id="PF25140">
    <property type="entry name" value="PGAP1_TMD"/>
    <property type="match status" value="1"/>
</dbReference>
<comment type="similarity">
    <text evidence="2 10">Belongs to the GPI inositol-deacylase family.</text>
</comment>
<sequence>MIDRERQSIELAAMSSGGLLDSDVREKQDLPNFRGTKKPLRLMTIWGLFLIIAVAAVTKFTTFKGADSPQCQSIYMYPAYALIDGFDERYTSLAKKYHLYLYREQGQDKVPLNDNGDEIVLNGIPVLFIPGNAGSFKQVRSIAAGCSNIYFNDFGSLDNKDTQNLDFFAADFNEDFTAFHGRTMMDQAEYLNDAIRYILSLYEQTADSSSPKPESVIIVGHSMGGMVARIIPGLQNYVYGSINTIITLSTPHGAAPVTFDGDILKIYQTTNEYWIQQYKDENSFFSKNMSLFSITGGILDDVLPADYVFVKDFLPEENGFSTFTTTIQKVWTPIDHLAVVWCNQLRNVVAKLLLEIVDKNIPNKTKPLDYRVSKARELLLSGFEENRPLLNANSKSIDIPSNKYADYKTIHPSNEGLVLTGNQLNDFSKGMIIDIAEMSNSDEFSFLTNIDKVTMYLCDEKFKTFNDNKVGFMECKDVTSYINLAPMKVTNPSSDESIKSYKIVNITKQMSLGKSKLIMDFPNHNNIANDIFINFKITSIENSRPININHTPYYLTFFSNSVKIDNQKWIYYENIWDSLISYKLKTKLLSGKKEELEFQPFIRQWIGNRYETKWHNNILDSEVDITMHNTAPFIPISDKKYGLNLMVYAPENASIQVSLKINWSMTLKQLFIRFRLVIGTFPVFIVSSAFAYQLYLYNKTSVFIDFKVALSYLLVKYGVIVVVSMLLLSPLIDTKLGQYFIYRLDPIRINTPMVEGIKNMTVNNYLLGLRSVYVSWIGPLFMSMSFGLVSFLVEVILGIETIIRKIKGPPNTNPPKSKDFINKVVFDRRRTLASLSLLALIVLYIPYQIAFSVVLAVQLATSFKICLTVPESHPGYLNLRNYNFSVLLLFIFVFIINAPVMIVFLHNVAIRWETPFRSHHNVLAVAPIIFLTSANSTLNMPSFGSNKFLHGGLLVVIMSYLGFFSLIYGIRNMYWIHHIVNIFCGWLLLGFMKGD</sequence>
<evidence type="ECO:0000256" key="9">
    <source>
        <dbReference type="ARBA" id="ARBA00023136"/>
    </source>
</evidence>
<protein>
    <recommendedName>
        <fullName evidence="10">GPI inositol-deacylase</fullName>
        <ecNumber evidence="10">3.1.-.-</ecNumber>
    </recommendedName>
</protein>
<dbReference type="InterPro" id="IPR029058">
    <property type="entry name" value="AB_hydrolase_fold"/>
</dbReference>
<feature type="transmembrane region" description="Helical" evidence="10">
    <location>
        <begin position="709"/>
        <end position="732"/>
    </location>
</feature>
<dbReference type="RefSeq" id="XP_003688619.1">
    <property type="nucleotide sequence ID" value="XM_003688571.1"/>
</dbReference>
<feature type="transmembrane region" description="Helical" evidence="10">
    <location>
        <begin position="674"/>
        <end position="697"/>
    </location>
</feature>
<evidence type="ECO:0000256" key="8">
    <source>
        <dbReference type="ARBA" id="ARBA00022989"/>
    </source>
</evidence>
<reference evidence="13 14" key="1">
    <citation type="journal article" date="2011" name="Proc. Natl. Acad. Sci. U.S.A.">
        <title>Evolutionary erosion of yeast sex chromosomes by mating-type switching accidents.</title>
        <authorList>
            <person name="Gordon J.L."/>
            <person name="Armisen D."/>
            <person name="Proux-Wera E."/>
            <person name="Oheigeartaigh S.S."/>
            <person name="Byrne K.P."/>
            <person name="Wolfe K.H."/>
        </authorList>
    </citation>
    <scope>NUCLEOTIDE SEQUENCE [LARGE SCALE GENOMIC DNA]</scope>
    <source>
        <strain evidence="14">ATCC 24235 / CBS 4417 / NBRC 1672 / NRRL Y-8282 / UCD 70-5</strain>
    </source>
</reference>
<keyword evidence="14" id="KW-1185">Reference proteome</keyword>
<keyword evidence="4 10" id="KW-0812">Transmembrane</keyword>
<dbReference type="GO" id="GO:0006621">
    <property type="term" value="P:protein retention in ER lumen"/>
    <property type="evidence" value="ECO:0007669"/>
    <property type="project" value="EnsemblFungi"/>
</dbReference>
<dbReference type="eggNOG" id="KOG3724">
    <property type="taxonomic scope" value="Eukaryota"/>
</dbReference>
<feature type="transmembrane region" description="Helical" evidence="10">
    <location>
        <begin position="948"/>
        <end position="968"/>
    </location>
</feature>
<gene>
    <name evidence="13" type="primary">TPHA0P00270</name>
    <name evidence="13" type="ordered locus">TPHA_0P00270</name>
</gene>
<dbReference type="OrthoDB" id="348976at2759"/>
<organism evidence="13 14">
    <name type="scientific">Tetrapisispora phaffii (strain ATCC 24235 / CBS 4417 / NBRC 1672 / NRRL Y-8282 / UCD 70-5)</name>
    <name type="common">Yeast</name>
    <name type="synonym">Fabospora phaffii</name>
    <dbReference type="NCBI Taxonomy" id="1071381"/>
    <lineage>
        <taxon>Eukaryota</taxon>
        <taxon>Fungi</taxon>
        <taxon>Dikarya</taxon>
        <taxon>Ascomycota</taxon>
        <taxon>Saccharomycotina</taxon>
        <taxon>Saccharomycetes</taxon>
        <taxon>Saccharomycetales</taxon>
        <taxon>Saccharomycetaceae</taxon>
        <taxon>Tetrapisispora</taxon>
    </lineage>
</organism>
<keyword evidence="9 10" id="KW-0472">Membrane</keyword>
<feature type="transmembrane region" description="Helical" evidence="10">
    <location>
        <begin position="975"/>
        <end position="992"/>
    </location>
</feature>
<dbReference type="HOGENOM" id="CLU_006103_0_0_1"/>
<accession>G8C207</accession>
<dbReference type="GO" id="GO:0036503">
    <property type="term" value="P:ERAD pathway"/>
    <property type="evidence" value="ECO:0007669"/>
    <property type="project" value="EnsemblFungi"/>
</dbReference>
<evidence type="ECO:0000256" key="5">
    <source>
        <dbReference type="ARBA" id="ARBA00022801"/>
    </source>
</evidence>
<proteinExistence type="inferred from homology"/>
<dbReference type="GO" id="GO:0016050">
    <property type="term" value="P:vesicle organization"/>
    <property type="evidence" value="ECO:0007669"/>
    <property type="project" value="EnsemblFungi"/>
</dbReference>
<dbReference type="InterPro" id="IPR012908">
    <property type="entry name" value="PGAP1-ab_dom-like"/>
</dbReference>
<dbReference type="AlphaFoldDB" id="G8C207"/>
<name>G8C207_TETPH</name>
<dbReference type="STRING" id="1071381.G8C207"/>
<evidence type="ECO:0000259" key="11">
    <source>
        <dbReference type="Pfam" id="PF07819"/>
    </source>
</evidence>
<evidence type="ECO:0000256" key="3">
    <source>
        <dbReference type="ARBA" id="ARBA00022448"/>
    </source>
</evidence>
<dbReference type="InterPro" id="IPR039529">
    <property type="entry name" value="PGAP1/BST1"/>
</dbReference>
<dbReference type="GO" id="GO:0006505">
    <property type="term" value="P:GPI anchor metabolic process"/>
    <property type="evidence" value="ECO:0007669"/>
    <property type="project" value="EnsemblFungi"/>
</dbReference>
<dbReference type="GO" id="GO:0006888">
    <property type="term" value="P:endoplasmic reticulum to Golgi vesicle-mediated transport"/>
    <property type="evidence" value="ECO:0007669"/>
    <property type="project" value="EnsemblFungi"/>
</dbReference>
<dbReference type="InterPro" id="IPR056824">
    <property type="entry name" value="PGAP1_TMD"/>
</dbReference>
<dbReference type="GO" id="GO:0050185">
    <property type="term" value="F:phosphatidylinositol deacylase activity"/>
    <property type="evidence" value="ECO:0007669"/>
    <property type="project" value="EnsemblFungi"/>
</dbReference>
<dbReference type="PANTHER" id="PTHR15495">
    <property type="entry name" value="NEGATIVE REGULATOR OF VESICLE FORMATION-RELATED"/>
    <property type="match status" value="1"/>
</dbReference>
<feature type="transmembrane region" description="Helical" evidence="10">
    <location>
        <begin position="837"/>
        <end position="861"/>
    </location>
</feature>
<evidence type="ECO:0000256" key="1">
    <source>
        <dbReference type="ARBA" id="ARBA00004477"/>
    </source>
</evidence>
<dbReference type="Gene3D" id="3.40.50.1820">
    <property type="entry name" value="alpha/beta hydrolase"/>
    <property type="match status" value="1"/>
</dbReference>
<dbReference type="FunFam" id="3.40.50.1820:FF:000056">
    <property type="entry name" value="GPI inositol-deacylase"/>
    <property type="match status" value="1"/>
</dbReference>
<keyword evidence="3 10" id="KW-0813">Transport</keyword>
<evidence type="ECO:0000256" key="10">
    <source>
        <dbReference type="RuleBase" id="RU365011"/>
    </source>
</evidence>
<dbReference type="EC" id="3.1.-.-" evidence="10"/>
<dbReference type="EMBL" id="HE612871">
    <property type="protein sequence ID" value="CCE66185.1"/>
    <property type="molecule type" value="Genomic_DNA"/>
</dbReference>
<dbReference type="GO" id="GO:0005789">
    <property type="term" value="C:endoplasmic reticulum membrane"/>
    <property type="evidence" value="ECO:0007669"/>
    <property type="project" value="UniProtKB-SubCell"/>
</dbReference>
<evidence type="ECO:0000256" key="6">
    <source>
        <dbReference type="ARBA" id="ARBA00022824"/>
    </source>
</evidence>
<comment type="function">
    <text evidence="10">Involved in inositol deacylation of GPI-anchored proteins which plays important roles in the quality control and ER-associated degradation of GPI-anchored proteins.</text>
</comment>
<evidence type="ECO:0000256" key="4">
    <source>
        <dbReference type="ARBA" id="ARBA00022692"/>
    </source>
</evidence>
<evidence type="ECO:0000256" key="7">
    <source>
        <dbReference type="ARBA" id="ARBA00022927"/>
    </source>
</evidence>
<evidence type="ECO:0000259" key="12">
    <source>
        <dbReference type="Pfam" id="PF25140"/>
    </source>
</evidence>
<dbReference type="PANTHER" id="PTHR15495:SF7">
    <property type="entry name" value="GPI INOSITOL-DEACYLASE"/>
    <property type="match status" value="1"/>
</dbReference>
<feature type="transmembrane region" description="Helical" evidence="10">
    <location>
        <begin position="773"/>
        <end position="797"/>
    </location>
</feature>
<feature type="transmembrane region" description="Helical" evidence="10">
    <location>
        <begin position="922"/>
        <end position="942"/>
    </location>
</feature>
<keyword evidence="8 10" id="KW-1133">Transmembrane helix</keyword>
<feature type="domain" description="GPI inositol-deacylase transmembrane" evidence="12">
    <location>
        <begin position="680"/>
        <end position="989"/>
    </location>
</feature>
<feature type="transmembrane region" description="Helical" evidence="10">
    <location>
        <begin position="42"/>
        <end position="63"/>
    </location>
</feature>
<dbReference type="Pfam" id="PF07819">
    <property type="entry name" value="PGAP1"/>
    <property type="match status" value="1"/>
</dbReference>
<dbReference type="GO" id="GO:0015031">
    <property type="term" value="P:protein transport"/>
    <property type="evidence" value="ECO:0007669"/>
    <property type="project" value="UniProtKB-KW"/>
</dbReference>
<dbReference type="KEGG" id="tpf:TPHA_0P00270"/>
<comment type="subcellular location">
    <subcellularLocation>
        <location evidence="1">Endoplasmic reticulum membrane</location>
        <topology evidence="1">Multi-pass membrane protein</topology>
    </subcellularLocation>
</comment>
<evidence type="ECO:0000313" key="14">
    <source>
        <dbReference type="Proteomes" id="UP000005666"/>
    </source>
</evidence>
<feature type="transmembrane region" description="Helical" evidence="10">
    <location>
        <begin position="881"/>
        <end position="910"/>
    </location>
</feature>
<dbReference type="GeneID" id="11530865"/>
<keyword evidence="5 10" id="KW-0378">Hydrolase</keyword>
<evidence type="ECO:0000256" key="2">
    <source>
        <dbReference type="ARBA" id="ARBA00006931"/>
    </source>
</evidence>